<name>A0A232FB25_9HYME</name>
<comment type="caution">
    <text evidence="2">The sequence shown here is derived from an EMBL/GenBank/DDBJ whole genome shotgun (WGS) entry which is preliminary data.</text>
</comment>
<protein>
    <submittedName>
        <fullName evidence="2">Uncharacterized protein</fullName>
    </submittedName>
</protein>
<accession>A0A232FB25</accession>
<evidence type="ECO:0000313" key="3">
    <source>
        <dbReference type="Proteomes" id="UP000215335"/>
    </source>
</evidence>
<gene>
    <name evidence="2" type="ORF">TSAR_013716</name>
</gene>
<sequence>MASSYSPAISYGIFSTKVMTIRKTSKAPNLIFTLIRSSSKYNRVSEASAASYELIYNEKNFHWVNAILSGCSRRIISLDACGPLPRQRIASSANQLTGQAGLVRLHGIHTIVLFNLHINGIILANDLSGGAGPVGGVSGSVGGGASSGGSAVGGTVGTNNTGQSQGQGSTTSSLTAASLNLEHQQFNIFPAIFSRQLNFSAAAANCGQSKLMDELRPNLGLLGVNLMENEAFHINHNQEKRKCNSASSNEQDFGIYGVHQSLETSPPTSTGTPGRNSVGAVTSVEYFGNYKDTVQIL</sequence>
<evidence type="ECO:0000313" key="2">
    <source>
        <dbReference type="EMBL" id="OXU27690.1"/>
    </source>
</evidence>
<keyword evidence="3" id="KW-1185">Reference proteome</keyword>
<dbReference type="Proteomes" id="UP000215335">
    <property type="component" value="Unassembled WGS sequence"/>
</dbReference>
<dbReference type="STRING" id="543379.A0A232FB25"/>
<proteinExistence type="predicted"/>
<organism evidence="2 3">
    <name type="scientific">Trichomalopsis sarcophagae</name>
    <dbReference type="NCBI Taxonomy" id="543379"/>
    <lineage>
        <taxon>Eukaryota</taxon>
        <taxon>Metazoa</taxon>
        <taxon>Ecdysozoa</taxon>
        <taxon>Arthropoda</taxon>
        <taxon>Hexapoda</taxon>
        <taxon>Insecta</taxon>
        <taxon>Pterygota</taxon>
        <taxon>Neoptera</taxon>
        <taxon>Endopterygota</taxon>
        <taxon>Hymenoptera</taxon>
        <taxon>Apocrita</taxon>
        <taxon>Proctotrupomorpha</taxon>
        <taxon>Chalcidoidea</taxon>
        <taxon>Pteromalidae</taxon>
        <taxon>Pteromalinae</taxon>
        <taxon>Trichomalopsis</taxon>
    </lineage>
</organism>
<evidence type="ECO:0000256" key="1">
    <source>
        <dbReference type="SAM" id="MobiDB-lite"/>
    </source>
</evidence>
<dbReference type="EMBL" id="NNAY01000556">
    <property type="protein sequence ID" value="OXU27690.1"/>
    <property type="molecule type" value="Genomic_DNA"/>
</dbReference>
<feature type="region of interest" description="Disordered" evidence="1">
    <location>
        <begin position="148"/>
        <end position="171"/>
    </location>
</feature>
<dbReference type="AlphaFoldDB" id="A0A232FB25"/>
<reference evidence="2 3" key="1">
    <citation type="journal article" date="2017" name="Curr. Biol.">
        <title>The Evolution of Venom by Co-option of Single-Copy Genes.</title>
        <authorList>
            <person name="Martinson E.O."/>
            <person name="Mrinalini"/>
            <person name="Kelkar Y.D."/>
            <person name="Chang C.H."/>
            <person name="Werren J.H."/>
        </authorList>
    </citation>
    <scope>NUCLEOTIDE SEQUENCE [LARGE SCALE GENOMIC DNA]</scope>
    <source>
        <strain evidence="2 3">Alberta</strain>
        <tissue evidence="2">Whole body</tissue>
    </source>
</reference>
<feature type="compositionally biased region" description="Low complexity" evidence="1">
    <location>
        <begin position="157"/>
        <end position="171"/>
    </location>
</feature>